<evidence type="ECO:0000259" key="2">
    <source>
        <dbReference type="Pfam" id="PF13592"/>
    </source>
</evidence>
<reference evidence="3" key="2">
    <citation type="journal article" date="2014" name="ISME J.">
        <title>Microbial stratification in low pH oxic and suboxic macroscopic growths along an acid mine drainage.</title>
        <authorList>
            <person name="Mendez-Garcia C."/>
            <person name="Mesa V."/>
            <person name="Sprenger R.R."/>
            <person name="Richter M."/>
            <person name="Diez M.S."/>
            <person name="Solano J."/>
            <person name="Bargiela R."/>
            <person name="Golyshina O.V."/>
            <person name="Manteca A."/>
            <person name="Ramos J.L."/>
            <person name="Gallego J.R."/>
            <person name="Llorente I."/>
            <person name="Martins Dos Santos V.A."/>
            <person name="Jensen O.N."/>
            <person name="Pelaez A.I."/>
            <person name="Sanchez J."/>
            <person name="Ferrer M."/>
        </authorList>
    </citation>
    <scope>NUCLEOTIDE SEQUENCE</scope>
</reference>
<dbReference type="InterPro" id="IPR009057">
    <property type="entry name" value="Homeodomain-like_sf"/>
</dbReference>
<dbReference type="InterPro" id="IPR047655">
    <property type="entry name" value="Transpos_IS630-like"/>
</dbReference>
<dbReference type="NCBIfam" id="NF033545">
    <property type="entry name" value="transpos_IS630"/>
    <property type="match status" value="1"/>
</dbReference>
<dbReference type="Pfam" id="PF13592">
    <property type="entry name" value="HTH_33"/>
    <property type="match status" value="1"/>
</dbReference>
<name>T1C4E6_9ZZZZ</name>
<protein>
    <submittedName>
        <fullName evidence="3">ISXoo2 transposase</fullName>
    </submittedName>
</protein>
<organism evidence="3">
    <name type="scientific">mine drainage metagenome</name>
    <dbReference type="NCBI Taxonomy" id="410659"/>
    <lineage>
        <taxon>unclassified sequences</taxon>
        <taxon>metagenomes</taxon>
        <taxon>ecological metagenomes</taxon>
    </lineage>
</organism>
<feature type="domain" description="Tc1-like transposase DDE" evidence="1">
    <location>
        <begin position="169"/>
        <end position="300"/>
    </location>
</feature>
<dbReference type="InterPro" id="IPR038717">
    <property type="entry name" value="Tc1-like_DDE_dom"/>
</dbReference>
<gene>
    <name evidence="3" type="ORF">B1A_03811</name>
</gene>
<accession>T1C4E6</accession>
<proteinExistence type="predicted"/>
<sequence length="346" mass="40662">MTSRKADSGSYEKLSEMEWKRKKGYRMLENGLRKSEIAKKLRVDRKTVYNWSARMEKGIDWKNRKQRGAESRLSAGQKCDLKKIIDAGPREYGYDTDLWTLKRIADVIMKEFDVHYNPTYVWWILHELNYSSQMPVAVSIEKDPAYVKEWLEKNYPEYMKEAKENNATILFQDESGVQSRPNVRKTWSRRGKRPVMRVKERRDRISISSAVTPDGDLYFMIKEGSMNGDDTIIFLEQLLSEINGFLYMFWDNIMIHRSTVVKAFLGAHNDRLNTRRIPAYSPELNPDEFVWNALKYQELPNFCPTNLDDLKSKVTFTMNRLKSDPQKLRNIIRGSSLPLPPFMGKD</sequence>
<dbReference type="PANTHER" id="PTHR46564">
    <property type="entry name" value="TRANSPOSASE"/>
    <property type="match status" value="1"/>
</dbReference>
<dbReference type="PANTHER" id="PTHR46564:SF1">
    <property type="entry name" value="TRANSPOSASE"/>
    <property type="match status" value="1"/>
</dbReference>
<feature type="domain" description="Winged helix-turn helix" evidence="2">
    <location>
        <begin position="96"/>
        <end position="153"/>
    </location>
</feature>
<dbReference type="GO" id="GO:0003676">
    <property type="term" value="F:nucleic acid binding"/>
    <property type="evidence" value="ECO:0007669"/>
    <property type="project" value="InterPro"/>
</dbReference>
<dbReference type="SUPFAM" id="SSF46689">
    <property type="entry name" value="Homeodomain-like"/>
    <property type="match status" value="1"/>
</dbReference>
<dbReference type="InterPro" id="IPR036397">
    <property type="entry name" value="RNaseH_sf"/>
</dbReference>
<dbReference type="InterPro" id="IPR025959">
    <property type="entry name" value="Winged_HTH_dom"/>
</dbReference>
<reference evidence="3" key="1">
    <citation type="submission" date="2013-08" db="EMBL/GenBank/DDBJ databases">
        <authorList>
            <person name="Mendez C."/>
            <person name="Richter M."/>
            <person name="Ferrer M."/>
            <person name="Sanchez J."/>
        </authorList>
    </citation>
    <scope>NUCLEOTIDE SEQUENCE</scope>
</reference>
<dbReference type="Gene3D" id="3.30.420.10">
    <property type="entry name" value="Ribonuclease H-like superfamily/Ribonuclease H"/>
    <property type="match status" value="1"/>
</dbReference>
<comment type="caution">
    <text evidence="3">The sequence shown here is derived from an EMBL/GenBank/DDBJ whole genome shotgun (WGS) entry which is preliminary data.</text>
</comment>
<dbReference type="EMBL" id="AUZX01002781">
    <property type="protein sequence ID" value="EQD75713.1"/>
    <property type="molecule type" value="Genomic_DNA"/>
</dbReference>
<dbReference type="Pfam" id="PF13358">
    <property type="entry name" value="DDE_3"/>
    <property type="match status" value="1"/>
</dbReference>
<dbReference type="Pfam" id="PF13551">
    <property type="entry name" value="HTH_29"/>
    <property type="match status" value="1"/>
</dbReference>
<evidence type="ECO:0000313" key="3">
    <source>
        <dbReference type="EMBL" id="EQD75713.1"/>
    </source>
</evidence>
<dbReference type="AlphaFoldDB" id="T1C4E6"/>
<evidence type="ECO:0000259" key="1">
    <source>
        <dbReference type="Pfam" id="PF13358"/>
    </source>
</evidence>